<evidence type="ECO:0000313" key="3">
    <source>
        <dbReference type="Proteomes" id="UP001595722"/>
    </source>
</evidence>
<feature type="signal peptide" evidence="1">
    <location>
        <begin position="1"/>
        <end position="21"/>
    </location>
</feature>
<proteinExistence type="predicted"/>
<dbReference type="RefSeq" id="WP_376864413.1">
    <property type="nucleotide sequence ID" value="NZ_JBHRYB010000001.1"/>
</dbReference>
<reference evidence="3" key="1">
    <citation type="journal article" date="2019" name="Int. J. Syst. Evol. Microbiol.">
        <title>The Global Catalogue of Microorganisms (GCM) 10K type strain sequencing project: providing services to taxonomists for standard genome sequencing and annotation.</title>
        <authorList>
            <consortium name="The Broad Institute Genomics Platform"/>
            <consortium name="The Broad Institute Genome Sequencing Center for Infectious Disease"/>
            <person name="Wu L."/>
            <person name="Ma J."/>
        </authorList>
    </citation>
    <scope>NUCLEOTIDE SEQUENCE [LARGE SCALE GENOMIC DNA]</scope>
    <source>
        <strain evidence="3">KCTC 42424</strain>
    </source>
</reference>
<keyword evidence="1" id="KW-0732">Signal</keyword>
<evidence type="ECO:0000256" key="1">
    <source>
        <dbReference type="SAM" id="SignalP"/>
    </source>
</evidence>
<dbReference type="EMBL" id="JBHRYB010000001">
    <property type="protein sequence ID" value="MFC3678868.1"/>
    <property type="molecule type" value="Genomic_DNA"/>
</dbReference>
<feature type="chain" id="PRO_5045298325" description="Outer membrane protein beta-barrel domain-containing protein" evidence="1">
    <location>
        <begin position="22"/>
        <end position="186"/>
    </location>
</feature>
<gene>
    <name evidence="2" type="ORF">ACFOMG_01920</name>
</gene>
<evidence type="ECO:0008006" key="4">
    <source>
        <dbReference type="Google" id="ProtNLM"/>
    </source>
</evidence>
<name>A0ABV7VRZ9_9GAMM</name>
<dbReference type="Proteomes" id="UP001595722">
    <property type="component" value="Unassembled WGS sequence"/>
</dbReference>
<accession>A0ABV7VRZ9</accession>
<keyword evidence="3" id="KW-1185">Reference proteome</keyword>
<sequence>MKLRVLALVICCSGISSKLFAEIHPYGGIALGLGIQKIGGAEDKATVSQLLKAESGVQLTSFLTTSVNIYGWRAASNDTNNDDENQPVRFEGISGGWDMELKLPLGSGVTPAGPYLRYGGHCWAASMTGLAQPWSKSGCSDLSAVGFTMPGDHRRLGRGTFYFEFSHTRFDDVTSRSINAGIRSLF</sequence>
<organism evidence="2 3">
    <name type="scientific">Bacterioplanoides pacificum</name>
    <dbReference type="NCBI Taxonomy" id="1171596"/>
    <lineage>
        <taxon>Bacteria</taxon>
        <taxon>Pseudomonadati</taxon>
        <taxon>Pseudomonadota</taxon>
        <taxon>Gammaproteobacteria</taxon>
        <taxon>Oceanospirillales</taxon>
        <taxon>Oceanospirillaceae</taxon>
        <taxon>Bacterioplanoides</taxon>
    </lineage>
</organism>
<comment type="caution">
    <text evidence="2">The sequence shown here is derived from an EMBL/GenBank/DDBJ whole genome shotgun (WGS) entry which is preliminary data.</text>
</comment>
<protein>
    <recommendedName>
        <fullName evidence="4">Outer membrane protein beta-barrel domain-containing protein</fullName>
    </recommendedName>
</protein>
<evidence type="ECO:0000313" key="2">
    <source>
        <dbReference type="EMBL" id="MFC3678868.1"/>
    </source>
</evidence>